<proteinExistence type="evidence at transcript level"/>
<protein>
    <submittedName>
        <fullName evidence="2">Uncharacterized protein</fullName>
    </submittedName>
</protein>
<feature type="region of interest" description="Disordered" evidence="1">
    <location>
        <begin position="25"/>
        <end position="53"/>
    </location>
</feature>
<accession>R4V4I1</accession>
<organism evidence="2">
    <name type="scientific">Coptotermes formosanus</name>
    <name type="common">Formosan subterranean termite</name>
    <dbReference type="NCBI Taxonomy" id="36987"/>
    <lineage>
        <taxon>Eukaryota</taxon>
        <taxon>Metazoa</taxon>
        <taxon>Ecdysozoa</taxon>
        <taxon>Arthropoda</taxon>
        <taxon>Hexapoda</taxon>
        <taxon>Insecta</taxon>
        <taxon>Pterygota</taxon>
        <taxon>Neoptera</taxon>
        <taxon>Polyneoptera</taxon>
        <taxon>Dictyoptera</taxon>
        <taxon>Blattodea</taxon>
        <taxon>Blattoidea</taxon>
        <taxon>Termitoidae</taxon>
        <taxon>Rhinotermitidae</taxon>
        <taxon>Coptotermes</taxon>
    </lineage>
</organism>
<feature type="region of interest" description="Disordered" evidence="1">
    <location>
        <begin position="218"/>
        <end position="240"/>
    </location>
</feature>
<reference evidence="2" key="1">
    <citation type="submission" date="2013-03" db="EMBL/GenBank/DDBJ databases">
        <title>Immune-Related transcriptome of Coptotermes formosanus Shiraki workers: the defense mechanism.</title>
        <authorList>
            <person name="Hussain A."/>
            <person name="Li Y.F."/>
            <person name="Wen S.Y."/>
        </authorList>
    </citation>
    <scope>NUCLEOTIDE SEQUENCE</scope>
</reference>
<dbReference type="EMBL" id="KC740949">
    <property type="protein sequence ID" value="AGM32773.1"/>
    <property type="molecule type" value="mRNA"/>
</dbReference>
<name>R4V4I1_COPFO</name>
<evidence type="ECO:0000313" key="2">
    <source>
        <dbReference type="EMBL" id="AGM32773.1"/>
    </source>
</evidence>
<feature type="non-terminal residue" evidence="2">
    <location>
        <position position="285"/>
    </location>
</feature>
<dbReference type="AlphaFoldDB" id="R4V4I1"/>
<evidence type="ECO:0000256" key="1">
    <source>
        <dbReference type="SAM" id="MobiDB-lite"/>
    </source>
</evidence>
<sequence length="285" mass="32622">MSDEDISAELSVTKEGSDINLDLSLGAKGSGDNLSSTGSGVWGEGRQSSSRGLRKVRYSEKDLISLTSTPSQITLSPSPSQAYPDIEFDEIHILEVYSDGYILDGKPLVGFEDDSAKEFVAKVRAADPSLKMRGEVVRYDIITNEFPANERFDRPKQEYVYQIDSYPEYFTVNHGEKRLLENPYDRNLLRQIQLEKVPKEFIHKGYTTRIRHVEHKTNPTEHSTFNDNYPHHKHSYKDPKGEHLDIESLPKIEFVKDVRQTLNPFPMNDFDELPTIKYDVPSRIP</sequence>